<keyword evidence="2" id="KW-1185">Reference proteome</keyword>
<accession>A0A0V1Q5Z3</accession>
<proteinExistence type="predicted"/>
<dbReference type="SUPFAM" id="SSF75005">
    <property type="entry name" value="Arabinanase/levansucrase/invertase"/>
    <property type="match status" value="1"/>
</dbReference>
<dbReference type="GeneID" id="26837398"/>
<protein>
    <submittedName>
        <fullName evidence="1">Uncharacterized protein</fullName>
    </submittedName>
</protein>
<dbReference type="InterPro" id="IPR023296">
    <property type="entry name" value="Glyco_hydro_beta-prop_sf"/>
</dbReference>
<evidence type="ECO:0000313" key="1">
    <source>
        <dbReference type="EMBL" id="KSA03934.1"/>
    </source>
</evidence>
<dbReference type="PANTHER" id="PTHR22925">
    <property type="entry name" value="GLYCOSYL HYDROLASE 43 FAMILY MEMBER"/>
    <property type="match status" value="1"/>
</dbReference>
<comment type="caution">
    <text evidence="1">The sequence shown here is derived from an EMBL/GenBank/DDBJ whole genome shotgun (WGS) entry which is preliminary data.</text>
</comment>
<name>A0A0V1Q5Z3_9ASCO</name>
<dbReference type="OrthoDB" id="9970295at2759"/>
<dbReference type="PANTHER" id="PTHR22925:SF3">
    <property type="entry name" value="GLYCOSYL HYDROLASE FAMILY PROTEIN 43"/>
    <property type="match status" value="1"/>
</dbReference>
<dbReference type="Gene3D" id="2.115.10.20">
    <property type="entry name" value="Glycosyl hydrolase domain, family 43"/>
    <property type="match status" value="1"/>
</dbReference>
<evidence type="ECO:0000313" key="2">
    <source>
        <dbReference type="Proteomes" id="UP000054251"/>
    </source>
</evidence>
<dbReference type="EMBL" id="LMYN01000004">
    <property type="protein sequence ID" value="KSA03934.1"/>
    <property type="molecule type" value="Genomic_DNA"/>
</dbReference>
<organism evidence="1 2">
    <name type="scientific">Debaryomyces fabryi</name>
    <dbReference type="NCBI Taxonomy" id="58627"/>
    <lineage>
        <taxon>Eukaryota</taxon>
        <taxon>Fungi</taxon>
        <taxon>Dikarya</taxon>
        <taxon>Ascomycota</taxon>
        <taxon>Saccharomycotina</taxon>
        <taxon>Pichiomycetes</taxon>
        <taxon>Debaryomycetaceae</taxon>
        <taxon>Debaryomyces</taxon>
    </lineage>
</organism>
<sequence length="183" mass="20258">MGLYVDDDEDSSVYLIYSSNANGKGTNGALRISKLTNDGLDIEIENVATGRGQLESPVIFKQDNKYTLMVSHTSGWASNDNVYVQADSIAELMNGSFSLFLAPEGTHTFDSQCHYAFPLSGVSGNYSNFVYMGDRYINPGLNNSEYCWTPINVTNSGVSLMDAHTWTFKNKEFVTQGSWNQEI</sequence>
<dbReference type="RefSeq" id="XP_015470036.1">
    <property type="nucleotide sequence ID" value="XM_015609219.1"/>
</dbReference>
<reference evidence="1 2" key="1">
    <citation type="submission" date="2015-11" db="EMBL/GenBank/DDBJ databases">
        <title>The genome of Debaryomyces fabryi.</title>
        <authorList>
            <person name="Tafer H."/>
            <person name="Lopandic K."/>
        </authorList>
    </citation>
    <scope>NUCLEOTIDE SEQUENCE [LARGE SCALE GENOMIC DNA]</scope>
    <source>
        <strain evidence="1 2">CBS 789</strain>
    </source>
</reference>
<dbReference type="AlphaFoldDB" id="A0A0V1Q5Z3"/>
<gene>
    <name evidence="1" type="ORF">AC631_00389</name>
</gene>
<dbReference type="Proteomes" id="UP000054251">
    <property type="component" value="Unassembled WGS sequence"/>
</dbReference>